<feature type="domain" description="Allophanate hydrolase C-terminal" evidence="2">
    <location>
        <begin position="480"/>
        <end position="603"/>
    </location>
</feature>
<dbReference type="InterPro" id="IPR023631">
    <property type="entry name" value="Amidase_dom"/>
</dbReference>
<evidence type="ECO:0000313" key="4">
    <source>
        <dbReference type="Proteomes" id="UP001501321"/>
    </source>
</evidence>
<dbReference type="InterPro" id="IPR000120">
    <property type="entry name" value="Amidase"/>
</dbReference>
<dbReference type="Gene3D" id="3.90.1300.10">
    <property type="entry name" value="Amidase signature (AS) domain"/>
    <property type="match status" value="1"/>
</dbReference>
<dbReference type="GO" id="GO:0016787">
    <property type="term" value="F:hydrolase activity"/>
    <property type="evidence" value="ECO:0007669"/>
    <property type="project" value="UniProtKB-KW"/>
</dbReference>
<keyword evidence="4" id="KW-1185">Reference proteome</keyword>
<dbReference type="InterPro" id="IPR014085">
    <property type="entry name" value="Allophanate_hydrolase"/>
</dbReference>
<accession>A0ABP8PUZ5</accession>
<proteinExistence type="predicted"/>
<evidence type="ECO:0000259" key="1">
    <source>
        <dbReference type="Pfam" id="PF01425"/>
    </source>
</evidence>
<reference evidence="4" key="1">
    <citation type="journal article" date="2019" name="Int. J. Syst. Evol. Microbiol.">
        <title>The Global Catalogue of Microorganisms (GCM) 10K type strain sequencing project: providing services to taxonomists for standard genome sequencing and annotation.</title>
        <authorList>
            <consortium name="The Broad Institute Genomics Platform"/>
            <consortium name="The Broad Institute Genome Sequencing Center for Infectious Disease"/>
            <person name="Wu L."/>
            <person name="Ma J."/>
        </authorList>
    </citation>
    <scope>NUCLEOTIDE SEQUENCE [LARGE SCALE GENOMIC DNA]</scope>
    <source>
        <strain evidence="4">JCM 32226</strain>
    </source>
</reference>
<dbReference type="NCBIfam" id="TIGR02713">
    <property type="entry name" value="allophanate_hyd"/>
    <property type="match status" value="1"/>
</dbReference>
<dbReference type="EMBL" id="BAABFC010000001">
    <property type="protein sequence ID" value="GAA4492787.1"/>
    <property type="molecule type" value="Genomic_DNA"/>
</dbReference>
<dbReference type="InterPro" id="IPR053844">
    <property type="entry name" value="AH_C"/>
</dbReference>
<dbReference type="SUPFAM" id="SSF75304">
    <property type="entry name" value="Amidase signature (AS) enzymes"/>
    <property type="match status" value="1"/>
</dbReference>
<dbReference type="InterPro" id="IPR036928">
    <property type="entry name" value="AS_sf"/>
</dbReference>
<comment type="caution">
    <text evidence="3">The sequence shown here is derived from an EMBL/GenBank/DDBJ whole genome shotgun (WGS) entry which is preliminary data.</text>
</comment>
<name>A0ABP8PUZ5_9GAMM</name>
<dbReference type="Gene3D" id="1.20.58.1700">
    <property type="match status" value="1"/>
</dbReference>
<dbReference type="Gene3D" id="3.10.490.10">
    <property type="entry name" value="Gamma-glutamyl cyclotransferase-like"/>
    <property type="match status" value="1"/>
</dbReference>
<feature type="domain" description="Amidase" evidence="1">
    <location>
        <begin position="66"/>
        <end position="440"/>
    </location>
</feature>
<dbReference type="Pfam" id="PF21986">
    <property type="entry name" value="AH_C"/>
    <property type="match status" value="1"/>
</dbReference>
<protein>
    <submittedName>
        <fullName evidence="3">Allophanate hydrolase</fullName>
    </submittedName>
</protein>
<dbReference type="Pfam" id="PF01425">
    <property type="entry name" value="Amidase"/>
    <property type="match status" value="1"/>
</dbReference>
<gene>
    <name evidence="3" type="primary">atzF</name>
    <name evidence="3" type="ORF">GCM10023095_01860</name>
</gene>
<sequence length="617" mass="64576">MWLSARMQSLGWTLQEWQDAYGAGQQPEQLLGELLRAQSLDDAAWISLIEPATLAAECARLQNLLAEAGNLAALPLYGVPFAVKDNIDVAGLPTTAACPTYRYLPTEDAAVVARLRAAGAVVLGKSNLDQFATGLVGTRTPYGAVPNSFDPHYICGGSSAGSASLVARGLVPFALGTDTAGSGRIPAGFNNIVGWKPTRGAISCRGVVPACKSLDCVSLFALTVSDAEQLALIVYGEDAADPFSRASQAVVMPRPLGPLTLGVPAALAWFGDAAQRQAFEAACAALAEQGVHLVAVDYQPCAELAHLLYEGPWLAERHAALAAFLAGHADEMDPVVAGIIAQADRLSASEAFSAEYRRQALKARIQHHLAGLDALLLPTAPRLPTLAQVAADPVAVNSQLGHYCNWVNLADCCALSVPGGFRADGLPLGLTLVATAWQEWALARLARQLTGLLPGPLGATGRPVPSQPLAPVLAPDHQILAVVGAHLEGQPLNHQVTELGGYLLERTSSAPHYRLYALADGRRPALVAGRALPVASGSAIELELWALPKAAWADLLAQVSAPLGLGTVQLADGRRVAGFICEPVALEGARDITAYGGWRAYLAAQSQPEQRQGRVAC</sequence>
<dbReference type="Proteomes" id="UP001501321">
    <property type="component" value="Unassembled WGS sequence"/>
</dbReference>
<evidence type="ECO:0000313" key="3">
    <source>
        <dbReference type="EMBL" id="GAA4492787.1"/>
    </source>
</evidence>
<keyword evidence="3" id="KW-0378">Hydrolase</keyword>
<dbReference type="NCBIfam" id="NF006043">
    <property type="entry name" value="PRK08186.1"/>
    <property type="match status" value="1"/>
</dbReference>
<organism evidence="3 4">
    <name type="scientific">Pseudaeromonas paramecii</name>
    <dbReference type="NCBI Taxonomy" id="2138166"/>
    <lineage>
        <taxon>Bacteria</taxon>
        <taxon>Pseudomonadati</taxon>
        <taxon>Pseudomonadota</taxon>
        <taxon>Gammaproteobacteria</taxon>
        <taxon>Aeromonadales</taxon>
        <taxon>Aeromonadaceae</taxon>
        <taxon>Pseudaeromonas</taxon>
    </lineage>
</organism>
<dbReference type="PANTHER" id="PTHR11895:SF169">
    <property type="entry name" value="GLUTAMYL-TRNA(GLN) AMIDOTRANSFERASE"/>
    <property type="match status" value="1"/>
</dbReference>
<evidence type="ECO:0000259" key="2">
    <source>
        <dbReference type="Pfam" id="PF21986"/>
    </source>
</evidence>
<dbReference type="PANTHER" id="PTHR11895">
    <property type="entry name" value="TRANSAMIDASE"/>
    <property type="match status" value="1"/>
</dbReference>